<dbReference type="EMBL" id="CP028777">
    <property type="protein sequence ID" value="AWU78345.1"/>
    <property type="molecule type" value="Genomic_DNA"/>
</dbReference>
<dbReference type="Proteomes" id="UP000249293">
    <property type="component" value="Chromosome 5"/>
</dbReference>
<evidence type="ECO:0000256" key="2">
    <source>
        <dbReference type="ARBA" id="ARBA00007778"/>
    </source>
</evidence>
<dbReference type="InterPro" id="IPR007242">
    <property type="entry name" value="Atg12"/>
</dbReference>
<dbReference type="Pfam" id="PF04110">
    <property type="entry name" value="APG12"/>
    <property type="match status" value="1"/>
</dbReference>
<name>A0A2U9RAB9_PICKU</name>
<dbReference type="AlphaFoldDB" id="A0A2U9RAB9"/>
<comment type="subcellular location">
    <subcellularLocation>
        <location evidence="1">Preautophagosomal structure membrane</location>
        <topology evidence="1">Peripheral membrane protein</topology>
    </subcellularLocation>
</comment>
<protein>
    <recommendedName>
        <fullName evidence="3">Ubiquitin-like protein ATG12</fullName>
    </recommendedName>
    <alternativeName>
        <fullName evidence="7">Autophagy-related protein 12</fullName>
    </alternativeName>
</protein>
<dbReference type="RefSeq" id="XP_029323821.1">
    <property type="nucleotide sequence ID" value="XM_029467961.1"/>
</dbReference>
<evidence type="ECO:0000256" key="4">
    <source>
        <dbReference type="ARBA" id="ARBA00022499"/>
    </source>
</evidence>
<dbReference type="InterPro" id="IPR029071">
    <property type="entry name" value="Ubiquitin-like_domsf"/>
</dbReference>
<evidence type="ECO:0000256" key="3">
    <source>
        <dbReference type="ARBA" id="ARBA00015875"/>
    </source>
</evidence>
<dbReference type="Gene3D" id="3.10.20.90">
    <property type="entry name" value="Phosphatidylinositol 3-kinase Catalytic Subunit, Chain A, domain 1"/>
    <property type="match status" value="1"/>
</dbReference>
<evidence type="ECO:0000313" key="8">
    <source>
        <dbReference type="EMBL" id="AWU78345.1"/>
    </source>
</evidence>
<comment type="similarity">
    <text evidence="2">Belongs to the ATG12 family.</text>
</comment>
<accession>A0A2U9RAB9</accession>
<dbReference type="OrthoDB" id="10003551at2759"/>
<sequence length="86" mass="9466">MLIRLKAIGAIAQIHPSVEEFPDTAEFAAVHLHILRKLNLPDNQPLWCYVGNAFVPPMDTKLAVLDGMSSSKDILTVTYSQVEAFG</sequence>
<dbReference type="VEuPathDB" id="FungiDB:C5L36_0E04010"/>
<dbReference type="GO" id="GO:0034045">
    <property type="term" value="C:phagophore assembly site membrane"/>
    <property type="evidence" value="ECO:0007669"/>
    <property type="project" value="UniProtKB-SubCell"/>
</dbReference>
<proteinExistence type="inferred from homology"/>
<evidence type="ECO:0000256" key="5">
    <source>
        <dbReference type="ARBA" id="ARBA00022786"/>
    </source>
</evidence>
<dbReference type="KEGG" id="pkz:C5L36_0E04010"/>
<keyword evidence="5" id="KW-0833">Ubl conjugation pathway</keyword>
<keyword evidence="6" id="KW-0072">Autophagy</keyword>
<organism evidence="8 9">
    <name type="scientific">Pichia kudriavzevii</name>
    <name type="common">Yeast</name>
    <name type="synonym">Issatchenkia orientalis</name>
    <dbReference type="NCBI Taxonomy" id="4909"/>
    <lineage>
        <taxon>Eukaryota</taxon>
        <taxon>Fungi</taxon>
        <taxon>Dikarya</taxon>
        <taxon>Ascomycota</taxon>
        <taxon>Saccharomycotina</taxon>
        <taxon>Pichiomycetes</taxon>
        <taxon>Pichiales</taxon>
        <taxon>Pichiaceae</taxon>
        <taxon>Pichia</taxon>
    </lineage>
</organism>
<dbReference type="STRING" id="4909.A0A2U9RAB9"/>
<keyword evidence="9" id="KW-1185">Reference proteome</keyword>
<evidence type="ECO:0000313" key="9">
    <source>
        <dbReference type="Proteomes" id="UP000249293"/>
    </source>
</evidence>
<dbReference type="GeneID" id="40386204"/>
<evidence type="ECO:0000256" key="6">
    <source>
        <dbReference type="ARBA" id="ARBA00023006"/>
    </source>
</evidence>
<dbReference type="SUPFAM" id="SSF54236">
    <property type="entry name" value="Ubiquitin-like"/>
    <property type="match status" value="1"/>
</dbReference>
<evidence type="ECO:0000256" key="1">
    <source>
        <dbReference type="ARBA" id="ARBA00004623"/>
    </source>
</evidence>
<gene>
    <name evidence="8" type="ORF">C5L36_0E04010</name>
</gene>
<dbReference type="GO" id="GO:0000045">
    <property type="term" value="P:autophagosome assembly"/>
    <property type="evidence" value="ECO:0007669"/>
    <property type="project" value="InterPro"/>
</dbReference>
<keyword evidence="4" id="KW-1017">Isopeptide bond</keyword>
<reference evidence="8 9" key="1">
    <citation type="submission" date="2018-06" db="EMBL/GenBank/DDBJ databases">
        <title>Population genomics shows no distinction between pathogenic Candida krusei and environmental Pichia kudriavzevii: One species, four names.</title>
        <authorList>
            <person name="Douglass A.P."/>
            <person name="Offei B."/>
            <person name="Braun-Galleani S."/>
            <person name="Coughlan A.Y."/>
            <person name="Martos A."/>
            <person name="Ortiz-Merino R.A."/>
            <person name="Byrne K.P."/>
            <person name="Wolfe K.H."/>
        </authorList>
    </citation>
    <scope>NUCLEOTIDE SEQUENCE [LARGE SCALE GENOMIC DNA]</scope>
    <source>
        <strain evidence="8 9">CBS573</strain>
    </source>
</reference>
<evidence type="ECO:0000256" key="7">
    <source>
        <dbReference type="ARBA" id="ARBA00029824"/>
    </source>
</evidence>